<comment type="subcellular location">
    <subcellularLocation>
        <location evidence="1">Membrane</location>
        <topology evidence="1">Multi-pass membrane protein</topology>
    </subcellularLocation>
</comment>
<proteinExistence type="inferred from homology"/>
<dbReference type="GO" id="GO:0045121">
    <property type="term" value="C:membrane raft"/>
    <property type="evidence" value="ECO:0007669"/>
    <property type="project" value="EnsemblFungi"/>
</dbReference>
<feature type="transmembrane region" description="Helical" evidence="7">
    <location>
        <begin position="235"/>
        <end position="252"/>
    </location>
</feature>
<dbReference type="AlphaFoldDB" id="S3CFR9"/>
<evidence type="ECO:0000313" key="9">
    <source>
        <dbReference type="EMBL" id="EPE25332.1"/>
    </source>
</evidence>
<dbReference type="GO" id="GO:0046839">
    <property type="term" value="P:phospholipid dephosphorylation"/>
    <property type="evidence" value="ECO:0007669"/>
    <property type="project" value="TreeGrafter"/>
</dbReference>
<evidence type="ECO:0000259" key="8">
    <source>
        <dbReference type="SMART" id="SM00014"/>
    </source>
</evidence>
<gene>
    <name evidence="9" type="ORF">GLAREA_01244</name>
</gene>
<dbReference type="OrthoDB" id="10030083at2759"/>
<comment type="similarity">
    <text evidence="2">Belongs to the PA-phosphatase related phosphoesterase family.</text>
</comment>
<evidence type="ECO:0000256" key="3">
    <source>
        <dbReference type="ARBA" id="ARBA00022692"/>
    </source>
</evidence>
<keyword evidence="3 7" id="KW-0812">Transmembrane</keyword>
<feature type="region of interest" description="Disordered" evidence="6">
    <location>
        <begin position="287"/>
        <end position="308"/>
    </location>
</feature>
<dbReference type="KEGG" id="glz:GLAREA_01244"/>
<dbReference type="Proteomes" id="UP000016922">
    <property type="component" value="Unassembled WGS sequence"/>
</dbReference>
<dbReference type="eggNOG" id="KOG3030">
    <property type="taxonomic scope" value="Eukaryota"/>
</dbReference>
<dbReference type="GO" id="GO:0000810">
    <property type="term" value="F:diacylglycerol diphosphate phosphatase activity"/>
    <property type="evidence" value="ECO:0007669"/>
    <property type="project" value="EnsemblFungi"/>
</dbReference>
<evidence type="ECO:0000256" key="4">
    <source>
        <dbReference type="ARBA" id="ARBA00022989"/>
    </source>
</evidence>
<dbReference type="SMART" id="SM00014">
    <property type="entry name" value="acidPPc"/>
    <property type="match status" value="1"/>
</dbReference>
<dbReference type="GO" id="GO:0008195">
    <property type="term" value="F:phosphatidate phosphatase activity"/>
    <property type="evidence" value="ECO:0007669"/>
    <property type="project" value="EnsemblFungi"/>
</dbReference>
<dbReference type="PANTHER" id="PTHR10165:SF35">
    <property type="entry name" value="RE23632P"/>
    <property type="match status" value="1"/>
</dbReference>
<feature type="compositionally biased region" description="Acidic residues" evidence="6">
    <location>
        <begin position="298"/>
        <end position="308"/>
    </location>
</feature>
<name>S3CFR9_GLAL2</name>
<dbReference type="Pfam" id="PF01569">
    <property type="entry name" value="PAP2"/>
    <property type="match status" value="1"/>
</dbReference>
<sequence>MVRNARTPGEGRAAQSGWIGSVARFWEKTYAPDYVGLIILVSAYMLLEFIVEPFHRLFFTNNINIQYPHAEKERVTPGWNIVYAGGIPLIILIFTLALTRAGLHKSHVTILGLFISLILTSFITDVIKNAVGRPRPDLISRCKPAAGTPKDVLVDITVCTETNHHTLHDGWRSFPSGHSSFAFAGLGYLSLFFFGQMHVLRPRTDLGRAMLAIAPLLVAALIAISRCEDYRHDVYDVTCGSILGFSIAYFSYRRYFPRLRSAKCDEPFPSRETVFNEGFGKIKDDEETARGGARDFALSDDEEDDEER</sequence>
<dbReference type="EMBL" id="KE145371">
    <property type="protein sequence ID" value="EPE25332.1"/>
    <property type="molecule type" value="Genomic_DNA"/>
</dbReference>
<dbReference type="GO" id="GO:0042802">
    <property type="term" value="F:identical protein binding"/>
    <property type="evidence" value="ECO:0007669"/>
    <property type="project" value="EnsemblFungi"/>
</dbReference>
<reference evidence="9 10" key="1">
    <citation type="journal article" date="2013" name="BMC Genomics">
        <title>Genomics-driven discovery of the pneumocandin biosynthetic gene cluster in the fungus Glarea lozoyensis.</title>
        <authorList>
            <person name="Chen L."/>
            <person name="Yue Q."/>
            <person name="Zhang X."/>
            <person name="Xiang M."/>
            <person name="Wang C."/>
            <person name="Li S."/>
            <person name="Che Y."/>
            <person name="Ortiz-Lopez F.J."/>
            <person name="Bills G.F."/>
            <person name="Liu X."/>
            <person name="An Z."/>
        </authorList>
    </citation>
    <scope>NUCLEOTIDE SEQUENCE [LARGE SCALE GENOMIC DNA]</scope>
    <source>
        <strain evidence="10">ATCC 20868 / MF5171</strain>
    </source>
</reference>
<feature type="transmembrane region" description="Helical" evidence="7">
    <location>
        <begin position="81"/>
        <end position="98"/>
    </location>
</feature>
<dbReference type="InterPro" id="IPR000326">
    <property type="entry name" value="PAP2/HPO"/>
</dbReference>
<feature type="domain" description="Phosphatidic acid phosphatase type 2/haloperoxidase" evidence="8">
    <location>
        <begin position="111"/>
        <end position="252"/>
    </location>
</feature>
<evidence type="ECO:0000256" key="5">
    <source>
        <dbReference type="ARBA" id="ARBA00023136"/>
    </source>
</evidence>
<evidence type="ECO:0000256" key="1">
    <source>
        <dbReference type="ARBA" id="ARBA00004141"/>
    </source>
</evidence>
<dbReference type="GO" id="GO:0000329">
    <property type="term" value="C:fungal-type vacuole membrane"/>
    <property type="evidence" value="ECO:0007669"/>
    <property type="project" value="EnsemblFungi"/>
</dbReference>
<dbReference type="OMA" id="WFSYRRY"/>
<keyword evidence="5 7" id="KW-0472">Membrane</keyword>
<dbReference type="InterPro" id="IPR043216">
    <property type="entry name" value="PAP-like"/>
</dbReference>
<dbReference type="GO" id="GO:0006644">
    <property type="term" value="P:phospholipid metabolic process"/>
    <property type="evidence" value="ECO:0007669"/>
    <property type="project" value="EnsemblFungi"/>
</dbReference>
<evidence type="ECO:0000313" key="10">
    <source>
        <dbReference type="Proteomes" id="UP000016922"/>
    </source>
</evidence>
<dbReference type="SUPFAM" id="SSF48317">
    <property type="entry name" value="Acid phosphatase/Vanadium-dependent haloperoxidase"/>
    <property type="match status" value="1"/>
</dbReference>
<dbReference type="HOGENOM" id="CLU_021458_6_1_1"/>
<feature type="transmembrane region" description="Helical" evidence="7">
    <location>
        <begin position="177"/>
        <end position="194"/>
    </location>
</feature>
<feature type="transmembrane region" description="Helical" evidence="7">
    <location>
        <begin position="206"/>
        <end position="223"/>
    </location>
</feature>
<protein>
    <submittedName>
        <fullName evidence="9">Acid phosphatase/Vanadium-dependent haloperoxidase</fullName>
    </submittedName>
</protein>
<keyword evidence="10" id="KW-1185">Reference proteome</keyword>
<keyword evidence="9" id="KW-0560">Oxidoreductase</keyword>
<dbReference type="GeneID" id="19460302"/>
<dbReference type="CDD" id="cd03390">
    <property type="entry name" value="PAP2_containing_1_like"/>
    <property type="match status" value="1"/>
</dbReference>
<evidence type="ECO:0000256" key="2">
    <source>
        <dbReference type="ARBA" id="ARBA00008816"/>
    </source>
</evidence>
<feature type="transmembrane region" description="Helical" evidence="7">
    <location>
        <begin position="110"/>
        <end position="127"/>
    </location>
</feature>
<dbReference type="RefSeq" id="XP_008086651.1">
    <property type="nucleotide sequence ID" value="XM_008088460.1"/>
</dbReference>
<evidence type="ECO:0000256" key="7">
    <source>
        <dbReference type="SAM" id="Phobius"/>
    </source>
</evidence>
<dbReference type="Gene3D" id="1.20.144.10">
    <property type="entry name" value="Phosphatidic acid phosphatase type 2/haloperoxidase"/>
    <property type="match status" value="1"/>
</dbReference>
<dbReference type="FunFam" id="1.20.144.10:FF:000017">
    <property type="entry name" value="Diacylglycerol pyrophosphate phosphatase 1"/>
    <property type="match status" value="1"/>
</dbReference>
<keyword evidence="4 7" id="KW-1133">Transmembrane helix</keyword>
<organism evidence="9 10">
    <name type="scientific">Glarea lozoyensis (strain ATCC 20868 / MF5171)</name>
    <dbReference type="NCBI Taxonomy" id="1116229"/>
    <lineage>
        <taxon>Eukaryota</taxon>
        <taxon>Fungi</taxon>
        <taxon>Dikarya</taxon>
        <taxon>Ascomycota</taxon>
        <taxon>Pezizomycotina</taxon>
        <taxon>Leotiomycetes</taxon>
        <taxon>Helotiales</taxon>
        <taxon>Helotiaceae</taxon>
        <taxon>Glarea</taxon>
    </lineage>
</organism>
<dbReference type="InterPro" id="IPR036938">
    <property type="entry name" value="PAP2/HPO_sf"/>
</dbReference>
<accession>S3CFR9</accession>
<dbReference type="STRING" id="1116229.S3CFR9"/>
<evidence type="ECO:0000256" key="6">
    <source>
        <dbReference type="SAM" id="MobiDB-lite"/>
    </source>
</evidence>
<dbReference type="GO" id="GO:0004601">
    <property type="term" value="F:peroxidase activity"/>
    <property type="evidence" value="ECO:0007669"/>
    <property type="project" value="UniProtKB-KW"/>
</dbReference>
<dbReference type="PANTHER" id="PTHR10165">
    <property type="entry name" value="LIPID PHOSPHATE PHOSPHATASE"/>
    <property type="match status" value="1"/>
</dbReference>
<keyword evidence="9" id="KW-0575">Peroxidase</keyword>
<feature type="transmembrane region" description="Helical" evidence="7">
    <location>
        <begin position="34"/>
        <end position="51"/>
    </location>
</feature>